<keyword evidence="6" id="KW-1185">Reference proteome</keyword>
<reference evidence="6 7" key="1">
    <citation type="submission" date="2017-07" db="EMBL/GenBank/DDBJ databases">
        <title>Leptospira spp. isolated from tropical soils.</title>
        <authorList>
            <person name="Thibeaux R."/>
            <person name="Iraola G."/>
            <person name="Ferres I."/>
            <person name="Bierque E."/>
            <person name="Girault D."/>
            <person name="Soupe-Gilbert M.-E."/>
            <person name="Picardeau M."/>
            <person name="Goarant C."/>
        </authorList>
    </citation>
    <scope>NUCLEOTIDE SEQUENCE [LARGE SCALE GENOMIC DNA]</scope>
    <source>
        <strain evidence="5 7">FH1-B-B1</strain>
        <strain evidence="4 6">FH1-B-C1</strain>
    </source>
</reference>
<keyword evidence="2" id="KW-0560">Oxidoreductase</keyword>
<evidence type="ECO:0000256" key="2">
    <source>
        <dbReference type="ARBA" id="ARBA00023002"/>
    </source>
</evidence>
<dbReference type="InterPro" id="IPR036291">
    <property type="entry name" value="NAD(P)-bd_dom_sf"/>
</dbReference>
<evidence type="ECO:0000313" key="6">
    <source>
        <dbReference type="Proteomes" id="UP000231962"/>
    </source>
</evidence>
<evidence type="ECO:0000313" key="4">
    <source>
        <dbReference type="EMBL" id="PJZ68511.1"/>
    </source>
</evidence>
<gene>
    <name evidence="4" type="ORF">CH360_15965</name>
    <name evidence="5" type="ORF">CH373_09465</name>
</gene>
<dbReference type="Pfam" id="PF00106">
    <property type="entry name" value="adh_short"/>
    <property type="match status" value="1"/>
</dbReference>
<dbReference type="SUPFAM" id="SSF51735">
    <property type="entry name" value="NAD(P)-binding Rossmann-fold domains"/>
    <property type="match status" value="1"/>
</dbReference>
<dbReference type="GO" id="GO:0016491">
    <property type="term" value="F:oxidoreductase activity"/>
    <property type="evidence" value="ECO:0007669"/>
    <property type="project" value="UniProtKB-KW"/>
</dbReference>
<dbReference type="PRINTS" id="PR00081">
    <property type="entry name" value="GDHRDH"/>
</dbReference>
<proteinExistence type="inferred from homology"/>
<accession>A0A2M9ZM93</accession>
<dbReference type="EMBL" id="NPDY01000021">
    <property type="protein sequence ID" value="PJZ68511.1"/>
    <property type="molecule type" value="Genomic_DNA"/>
</dbReference>
<organism evidence="5 7">
    <name type="scientific">Leptospira perolatii</name>
    <dbReference type="NCBI Taxonomy" id="2023191"/>
    <lineage>
        <taxon>Bacteria</taxon>
        <taxon>Pseudomonadati</taxon>
        <taxon>Spirochaetota</taxon>
        <taxon>Spirochaetia</taxon>
        <taxon>Leptospirales</taxon>
        <taxon>Leptospiraceae</taxon>
        <taxon>Leptospira</taxon>
    </lineage>
</organism>
<comment type="similarity">
    <text evidence="1 3">Belongs to the short-chain dehydrogenases/reductases (SDR) family.</text>
</comment>
<dbReference type="CDD" id="cd05233">
    <property type="entry name" value="SDR_c"/>
    <property type="match status" value="1"/>
</dbReference>
<dbReference type="AlphaFoldDB" id="A0A2M9ZM93"/>
<dbReference type="Proteomes" id="UP000231990">
    <property type="component" value="Unassembled WGS sequence"/>
</dbReference>
<dbReference type="RefSeq" id="WP_100715059.1">
    <property type="nucleotide sequence ID" value="NZ_NPDY01000021.1"/>
</dbReference>
<dbReference type="PIRSF" id="PIRSF000126">
    <property type="entry name" value="11-beta-HSD1"/>
    <property type="match status" value="1"/>
</dbReference>
<dbReference type="PRINTS" id="PR00080">
    <property type="entry name" value="SDRFAMILY"/>
</dbReference>
<dbReference type="InterPro" id="IPR002347">
    <property type="entry name" value="SDR_fam"/>
</dbReference>
<evidence type="ECO:0000313" key="7">
    <source>
        <dbReference type="Proteomes" id="UP000231990"/>
    </source>
</evidence>
<comment type="caution">
    <text evidence="5">The sequence shown here is derived from an EMBL/GenBank/DDBJ whole genome shotgun (WGS) entry which is preliminary data.</text>
</comment>
<evidence type="ECO:0000256" key="1">
    <source>
        <dbReference type="ARBA" id="ARBA00006484"/>
    </source>
</evidence>
<dbReference type="EMBL" id="NPDZ01000005">
    <property type="protein sequence ID" value="PJZ73208.1"/>
    <property type="molecule type" value="Genomic_DNA"/>
</dbReference>
<dbReference type="Proteomes" id="UP000231962">
    <property type="component" value="Unassembled WGS sequence"/>
</dbReference>
<dbReference type="OrthoDB" id="9808814at2"/>
<sequence length="260" mass="28047">MKKTALVTGASTGIGYEIAKLAAADGYDLILVARNLKKLNQVKKELESKGASVEVLAADLGDPKSPKKIFDFSKKKKAIVDLLVNNAGFGSNGKFSKLDLKEEMEMIQVNVSALVELTHLFLKDMVDRRSGKILNVASTAAFQPGPMMTNYYATKAYVLSFSEGLAEEVRKEGVTVCCLCPGPTQTEFFERAGVSKSPLLNSALVPKMTPAEVAKIGYEGVKSGRVVVISGIANRILAQSIRITPRFLVRKIAKFLNSGA</sequence>
<evidence type="ECO:0000256" key="3">
    <source>
        <dbReference type="RuleBase" id="RU000363"/>
    </source>
</evidence>
<dbReference type="Gene3D" id="3.40.50.720">
    <property type="entry name" value="NAD(P)-binding Rossmann-like Domain"/>
    <property type="match status" value="1"/>
</dbReference>
<name>A0A2M9ZM93_9LEPT</name>
<protein>
    <submittedName>
        <fullName evidence="5">Short-chain dehydrogenase</fullName>
    </submittedName>
</protein>
<dbReference type="GO" id="GO:0016020">
    <property type="term" value="C:membrane"/>
    <property type="evidence" value="ECO:0007669"/>
    <property type="project" value="TreeGrafter"/>
</dbReference>
<evidence type="ECO:0000313" key="5">
    <source>
        <dbReference type="EMBL" id="PJZ73208.1"/>
    </source>
</evidence>
<dbReference type="PANTHER" id="PTHR44196">
    <property type="entry name" value="DEHYDROGENASE/REDUCTASE SDR FAMILY MEMBER 7B"/>
    <property type="match status" value="1"/>
</dbReference>
<dbReference type="PANTHER" id="PTHR44196:SF2">
    <property type="entry name" value="SHORT-CHAIN DEHYDROGENASE-RELATED"/>
    <property type="match status" value="1"/>
</dbReference>